<name>A0A154VYP7_9PROT</name>
<dbReference type="AlphaFoldDB" id="A0A154VYP7"/>
<dbReference type="EMBL" id="LPXN01000123">
    <property type="protein sequence ID" value="KZD06357.1"/>
    <property type="molecule type" value="Genomic_DNA"/>
</dbReference>
<dbReference type="SUPFAM" id="SSF110296">
    <property type="entry name" value="Oligoxyloglucan reducing end-specific cellobiohydrolase"/>
    <property type="match status" value="1"/>
</dbReference>
<dbReference type="OrthoDB" id="9764804at2"/>
<dbReference type="Pfam" id="PF02012">
    <property type="entry name" value="BNR"/>
    <property type="match status" value="1"/>
</dbReference>
<proteinExistence type="predicted"/>
<reference evidence="1 2" key="1">
    <citation type="submission" date="2015-12" db="EMBL/GenBank/DDBJ databases">
        <title>Genome sequence of Oceanibaculum pacificum MCCC 1A02656.</title>
        <authorList>
            <person name="Lu L."/>
            <person name="Lai Q."/>
            <person name="Shao Z."/>
            <person name="Qian P."/>
        </authorList>
    </citation>
    <scope>NUCLEOTIDE SEQUENCE [LARGE SCALE GENOMIC DNA]</scope>
    <source>
        <strain evidence="1 2">MCCC 1A02656</strain>
    </source>
</reference>
<dbReference type="InterPro" id="IPR002860">
    <property type="entry name" value="BNR_rpt"/>
</dbReference>
<dbReference type="STRING" id="580166.AUP43_10965"/>
<dbReference type="GO" id="GO:0010411">
    <property type="term" value="P:xyloglucan metabolic process"/>
    <property type="evidence" value="ECO:0007669"/>
    <property type="project" value="TreeGrafter"/>
</dbReference>
<keyword evidence="2" id="KW-1185">Reference proteome</keyword>
<dbReference type="GO" id="GO:0016787">
    <property type="term" value="F:hydrolase activity"/>
    <property type="evidence" value="ECO:0007669"/>
    <property type="project" value="UniProtKB-KW"/>
</dbReference>
<dbReference type="Proteomes" id="UP000076400">
    <property type="component" value="Unassembled WGS sequence"/>
</dbReference>
<dbReference type="InterPro" id="IPR052025">
    <property type="entry name" value="Xyloglucanase_GH74"/>
</dbReference>
<dbReference type="InterPro" id="IPR015943">
    <property type="entry name" value="WD40/YVTN_repeat-like_dom_sf"/>
</dbReference>
<dbReference type="PANTHER" id="PTHR43739">
    <property type="entry name" value="XYLOGLUCANASE (EUROFUNG)"/>
    <property type="match status" value="1"/>
</dbReference>
<sequence>MAQQTMLLIGTRKGLFIADSANRSDWALRGPYCETWPVNHAIADPKTGTIYAGGGNEWFGPAVWKSTDQGKSWTHSSAGLSYGEGEPPIKAVWSLALGPDGALYAGVDPAGLFRSTDGGESWEHVPGLRDHPTRPHWMPGGAGLILHSLLVHPEDPNRLWVGISSAGVFYSGDGGKSWEPRNKGTRADYNPEDQRYPEFGQCVHSLVMAAGAPDILYQQNHCGMYRSEDGGQSWTSIEQGLPSSFGFPAAAHPRETGTLFLLPLNGDIAGRYVPDAKVAVYRSRDGGRNWQALRAGLPQENAFVGVLRQALTTDRQSPAGIYFGTSGGQLYASPDEGENWRCVAPHLPVIVSLETLSLDG</sequence>
<dbReference type="PANTHER" id="PTHR43739:SF5">
    <property type="entry name" value="EXO-ALPHA-SIALIDASE"/>
    <property type="match status" value="1"/>
</dbReference>
<protein>
    <submittedName>
        <fullName evidence="1">Glycoside hydrolase</fullName>
    </submittedName>
</protein>
<accession>A0A154VYP7</accession>
<comment type="caution">
    <text evidence="1">The sequence shown here is derived from an EMBL/GenBank/DDBJ whole genome shotgun (WGS) entry which is preliminary data.</text>
</comment>
<evidence type="ECO:0000313" key="2">
    <source>
        <dbReference type="Proteomes" id="UP000076400"/>
    </source>
</evidence>
<dbReference type="CDD" id="cd15482">
    <property type="entry name" value="Sialidase_non-viral"/>
    <property type="match status" value="1"/>
</dbReference>
<dbReference type="RefSeq" id="WP_067557594.1">
    <property type="nucleotide sequence ID" value="NZ_LPXN01000123.1"/>
</dbReference>
<evidence type="ECO:0000313" key="1">
    <source>
        <dbReference type="EMBL" id="KZD06357.1"/>
    </source>
</evidence>
<dbReference type="Gene3D" id="2.130.10.10">
    <property type="entry name" value="YVTN repeat-like/Quinoprotein amine dehydrogenase"/>
    <property type="match status" value="1"/>
</dbReference>
<organism evidence="1 2">
    <name type="scientific">Oceanibaculum pacificum</name>
    <dbReference type="NCBI Taxonomy" id="580166"/>
    <lineage>
        <taxon>Bacteria</taxon>
        <taxon>Pseudomonadati</taxon>
        <taxon>Pseudomonadota</taxon>
        <taxon>Alphaproteobacteria</taxon>
        <taxon>Rhodospirillales</taxon>
        <taxon>Oceanibaculaceae</taxon>
        <taxon>Oceanibaculum</taxon>
    </lineage>
</organism>
<keyword evidence="1" id="KW-0378">Hydrolase</keyword>
<gene>
    <name evidence="1" type="ORF">AUP43_10965</name>
</gene>